<accession>A0AAU9JPG4</accession>
<dbReference type="Proteomes" id="UP001162131">
    <property type="component" value="Unassembled WGS sequence"/>
</dbReference>
<dbReference type="AlphaFoldDB" id="A0AAU9JPG4"/>
<evidence type="ECO:0000313" key="1">
    <source>
        <dbReference type="EMBL" id="CAG9325370.1"/>
    </source>
</evidence>
<comment type="caution">
    <text evidence="1">The sequence shown here is derived from an EMBL/GenBank/DDBJ whole genome shotgun (WGS) entry which is preliminary data.</text>
</comment>
<name>A0AAU9JPG4_9CILI</name>
<keyword evidence="2" id="KW-1185">Reference proteome</keyword>
<proteinExistence type="predicted"/>
<dbReference type="EMBL" id="CAJZBQ010000038">
    <property type="protein sequence ID" value="CAG9325370.1"/>
    <property type="molecule type" value="Genomic_DNA"/>
</dbReference>
<gene>
    <name evidence="1" type="ORF">BSTOLATCC_MIC38865</name>
</gene>
<protein>
    <submittedName>
        <fullName evidence="1">Uncharacterized protein</fullName>
    </submittedName>
</protein>
<sequence length="71" mass="8511">MTLRTIQKPICMIKICEEEKFIKIPCTRLRKGDMIPTEKEEVAVPYPKECTKLKIHKFMDLLIYQELRMII</sequence>
<evidence type="ECO:0000313" key="2">
    <source>
        <dbReference type="Proteomes" id="UP001162131"/>
    </source>
</evidence>
<reference evidence="1" key="1">
    <citation type="submission" date="2021-09" db="EMBL/GenBank/DDBJ databases">
        <authorList>
            <consortium name="AG Swart"/>
            <person name="Singh M."/>
            <person name="Singh A."/>
            <person name="Seah K."/>
            <person name="Emmerich C."/>
        </authorList>
    </citation>
    <scope>NUCLEOTIDE SEQUENCE</scope>
    <source>
        <strain evidence="1">ATCC30299</strain>
    </source>
</reference>
<organism evidence="1 2">
    <name type="scientific">Blepharisma stoltei</name>
    <dbReference type="NCBI Taxonomy" id="1481888"/>
    <lineage>
        <taxon>Eukaryota</taxon>
        <taxon>Sar</taxon>
        <taxon>Alveolata</taxon>
        <taxon>Ciliophora</taxon>
        <taxon>Postciliodesmatophora</taxon>
        <taxon>Heterotrichea</taxon>
        <taxon>Heterotrichida</taxon>
        <taxon>Blepharismidae</taxon>
        <taxon>Blepharisma</taxon>
    </lineage>
</organism>